<dbReference type="Proteomes" id="UP001152888">
    <property type="component" value="Unassembled WGS sequence"/>
</dbReference>
<name>A0A9P0LK89_ACAOB</name>
<evidence type="ECO:0000256" key="1">
    <source>
        <dbReference type="SAM" id="MobiDB-lite"/>
    </source>
</evidence>
<feature type="region of interest" description="Disordered" evidence="1">
    <location>
        <begin position="186"/>
        <end position="220"/>
    </location>
</feature>
<dbReference type="OrthoDB" id="5801062at2759"/>
<organism evidence="2 3">
    <name type="scientific">Acanthoscelides obtectus</name>
    <name type="common">Bean weevil</name>
    <name type="synonym">Bruchus obtectus</name>
    <dbReference type="NCBI Taxonomy" id="200917"/>
    <lineage>
        <taxon>Eukaryota</taxon>
        <taxon>Metazoa</taxon>
        <taxon>Ecdysozoa</taxon>
        <taxon>Arthropoda</taxon>
        <taxon>Hexapoda</taxon>
        <taxon>Insecta</taxon>
        <taxon>Pterygota</taxon>
        <taxon>Neoptera</taxon>
        <taxon>Endopterygota</taxon>
        <taxon>Coleoptera</taxon>
        <taxon>Polyphaga</taxon>
        <taxon>Cucujiformia</taxon>
        <taxon>Chrysomeloidea</taxon>
        <taxon>Chrysomelidae</taxon>
        <taxon>Bruchinae</taxon>
        <taxon>Bruchini</taxon>
        <taxon>Acanthoscelides</taxon>
    </lineage>
</organism>
<evidence type="ECO:0000313" key="3">
    <source>
        <dbReference type="Proteomes" id="UP001152888"/>
    </source>
</evidence>
<dbReference type="AlphaFoldDB" id="A0A9P0LK89"/>
<dbReference type="PANTHER" id="PTHR15107:SF0">
    <property type="entry name" value="DNA ENDONUCLEASE ACTIVATOR CTP1 C-TERMINAL DOMAIN-CONTAINING PROTEIN"/>
    <property type="match status" value="1"/>
</dbReference>
<evidence type="ECO:0008006" key="4">
    <source>
        <dbReference type="Google" id="ProtNLM"/>
    </source>
</evidence>
<reference evidence="2" key="1">
    <citation type="submission" date="2022-03" db="EMBL/GenBank/DDBJ databases">
        <authorList>
            <person name="Sayadi A."/>
        </authorList>
    </citation>
    <scope>NUCLEOTIDE SEQUENCE</scope>
</reference>
<feature type="compositionally biased region" description="Basic residues" evidence="1">
    <location>
        <begin position="206"/>
        <end position="215"/>
    </location>
</feature>
<proteinExistence type="predicted"/>
<comment type="caution">
    <text evidence="2">The sequence shown here is derived from an EMBL/GenBank/DDBJ whole genome shotgun (WGS) entry which is preliminary data.</text>
</comment>
<dbReference type="GO" id="GO:0003684">
    <property type="term" value="F:damaged DNA binding"/>
    <property type="evidence" value="ECO:0007669"/>
    <property type="project" value="TreeGrafter"/>
</dbReference>
<dbReference type="GO" id="GO:0010792">
    <property type="term" value="P:DNA double-strand break processing involved in repair via single-strand annealing"/>
    <property type="evidence" value="ECO:0007669"/>
    <property type="project" value="TreeGrafter"/>
</dbReference>
<gene>
    <name evidence="2" type="ORF">ACAOBT_LOCUS23128</name>
</gene>
<accession>A0A9P0LK89</accession>
<dbReference type="EMBL" id="CAKOFQ010007256">
    <property type="protein sequence ID" value="CAH1996269.1"/>
    <property type="molecule type" value="Genomic_DNA"/>
</dbReference>
<keyword evidence="3" id="KW-1185">Reference proteome</keyword>
<evidence type="ECO:0000313" key="2">
    <source>
        <dbReference type="EMBL" id="CAH1996269.1"/>
    </source>
</evidence>
<dbReference type="InterPro" id="IPR033316">
    <property type="entry name" value="RBBP8-like"/>
</dbReference>
<dbReference type="PANTHER" id="PTHR15107">
    <property type="entry name" value="RETINOBLASTOMA BINDING PROTEIN 8"/>
    <property type="match status" value="1"/>
</dbReference>
<protein>
    <recommendedName>
        <fullName evidence="4">DNA endonuclease RBBP8</fullName>
    </recommendedName>
</protein>
<sequence length="393" mass="44881">MNLASYNTWVELFDDDIAEIWQYERQELRKAAMVMTALRKELKNVYHGVENEMKKLRKQLEHKDFLEEMNNSGCSKISPKVKDKENMDIPIAKTRLSTTLESPDLFKVIDQNVSNENNSNTSSTIIDLSLSDENVPISKTECSPTLNKRKKKFKHKNLNRKFDDSIDLGFKRNIFTPRKSDADESVIAGTPDVSSKPVTSLISSRTTKKSRKKKNTTLTQMYRSAFYNPSKINADDENDSDETRIDESATEGLTDFLDYMNQAAAKPNMDDIQSENEPLDISSCSNDAFSNAIVLNDSDIASPQEIPPKRQKVLPNPVVRGKARKLLPGFSCQECRNFYSNMNLSPEELKRKMDACSRHRYKYNPPPDTMPGYWDLTVTSQEVQENSKTIETK</sequence>